<evidence type="ECO:0000313" key="2">
    <source>
        <dbReference type="Proteomes" id="UP000722625"/>
    </source>
</evidence>
<dbReference type="Proteomes" id="UP000722625">
    <property type="component" value="Unassembled WGS sequence"/>
</dbReference>
<proteinExistence type="predicted"/>
<dbReference type="RefSeq" id="WP_213302672.1">
    <property type="nucleotide sequence ID" value="NZ_JAGYVZ010000015.1"/>
</dbReference>
<dbReference type="EMBL" id="JAGYVZ010000015">
    <property type="protein sequence ID" value="MBS7232515.1"/>
    <property type="molecule type" value="Genomic_DNA"/>
</dbReference>
<comment type="caution">
    <text evidence="1">The sequence shown here is derived from an EMBL/GenBank/DDBJ whole genome shotgun (WGS) entry which is preliminary data.</text>
</comment>
<reference evidence="1 2" key="1">
    <citation type="journal article" date="2018" name="Int. J. Syst. Evol. Microbiol.">
        <title>Flavobacterium chryseum sp. nov. and Flavobacterium psychroterrae sp. nov., novel environmental bacteria isolated from Antarctica.</title>
        <authorList>
            <person name="Kralova S."/>
            <person name="Svec P."/>
            <person name="Busse H.J."/>
            <person name="Stankova E."/>
            <person name="Vaczi P."/>
            <person name="Sedlacek I."/>
        </authorList>
    </citation>
    <scope>NUCLEOTIDE SEQUENCE [LARGE SCALE GENOMIC DNA]</scope>
    <source>
        <strain evidence="1 2">CCM 8827</strain>
    </source>
</reference>
<organism evidence="1 2">
    <name type="scientific">Flavobacterium psychroterrae</name>
    <dbReference type="NCBI Taxonomy" id="2133767"/>
    <lineage>
        <taxon>Bacteria</taxon>
        <taxon>Pseudomonadati</taxon>
        <taxon>Bacteroidota</taxon>
        <taxon>Flavobacteriia</taxon>
        <taxon>Flavobacteriales</taxon>
        <taxon>Flavobacteriaceae</taxon>
        <taxon>Flavobacterium</taxon>
    </lineage>
</organism>
<sequence>MKKIYLTILLIFFYSCGDVLKPNCDESANSNRETECLIIFDKLPAFSTPYLNAKGKNLLTGKECECEDIGRWWIQYKEYLKKGDTIIKKKGELIFSIHKKDTVLRFNYECNDKVYK</sequence>
<evidence type="ECO:0000313" key="1">
    <source>
        <dbReference type="EMBL" id="MBS7232515.1"/>
    </source>
</evidence>
<evidence type="ECO:0008006" key="3">
    <source>
        <dbReference type="Google" id="ProtNLM"/>
    </source>
</evidence>
<protein>
    <recommendedName>
        <fullName evidence="3">Lipoprotein</fullName>
    </recommendedName>
</protein>
<keyword evidence="2" id="KW-1185">Reference proteome</keyword>
<dbReference type="PROSITE" id="PS51257">
    <property type="entry name" value="PROKAR_LIPOPROTEIN"/>
    <property type="match status" value="1"/>
</dbReference>
<accession>A0ABS5PDZ8</accession>
<gene>
    <name evidence="1" type="ORF">KHA90_15965</name>
</gene>
<name>A0ABS5PDZ8_9FLAO</name>